<feature type="region of interest" description="Disordered" evidence="1">
    <location>
        <begin position="76"/>
        <end position="105"/>
    </location>
</feature>
<proteinExistence type="predicted"/>
<accession>A0ABU5N8Y4</accession>
<protein>
    <recommendedName>
        <fullName evidence="4">DUF2283 domain-containing protein</fullName>
    </recommendedName>
</protein>
<dbReference type="RefSeq" id="WP_322597634.1">
    <property type="nucleotide sequence ID" value="NZ_BAAAPT010000002.1"/>
</dbReference>
<gene>
    <name evidence="2" type="ORF">R2Q92_11950</name>
</gene>
<dbReference type="EMBL" id="JAWJYN010000002">
    <property type="protein sequence ID" value="MDZ8162547.1"/>
    <property type="molecule type" value="Genomic_DNA"/>
</dbReference>
<evidence type="ECO:0000256" key="1">
    <source>
        <dbReference type="SAM" id="MobiDB-lite"/>
    </source>
</evidence>
<comment type="caution">
    <text evidence="2">The sequence shown here is derived from an EMBL/GenBank/DDBJ whole genome shotgun (WGS) entry which is preliminary data.</text>
</comment>
<sequence>MPSSAQYVLVDLEDDGRLIHDTRFAENDSRRLVAFIEPTPDGHVDVTWLRSLPLRTRFRDAEAALAEIESWSALERSGGATPPVPIAHYAPRRIAPPPSRRVRPA</sequence>
<organism evidence="2 3">
    <name type="scientific">Microbacterium aquimaris</name>
    <dbReference type="NCBI Taxonomy" id="459816"/>
    <lineage>
        <taxon>Bacteria</taxon>
        <taxon>Bacillati</taxon>
        <taxon>Actinomycetota</taxon>
        <taxon>Actinomycetes</taxon>
        <taxon>Micrococcales</taxon>
        <taxon>Microbacteriaceae</taxon>
        <taxon>Microbacterium</taxon>
    </lineage>
</organism>
<dbReference type="Proteomes" id="UP001291912">
    <property type="component" value="Unassembled WGS sequence"/>
</dbReference>
<reference evidence="2 3" key="1">
    <citation type="submission" date="2023-10" db="EMBL/GenBank/DDBJ databases">
        <title>Microbacterium xanthum sp. nov., isolated from seaweed.</title>
        <authorList>
            <person name="Lee S.D."/>
        </authorList>
    </citation>
    <scope>NUCLEOTIDE SEQUENCE [LARGE SCALE GENOMIC DNA]</scope>
    <source>
        <strain evidence="2 3">KCTC 19124</strain>
    </source>
</reference>
<evidence type="ECO:0000313" key="2">
    <source>
        <dbReference type="EMBL" id="MDZ8162547.1"/>
    </source>
</evidence>
<name>A0ABU5N8Y4_9MICO</name>
<keyword evidence="3" id="KW-1185">Reference proteome</keyword>
<evidence type="ECO:0000313" key="3">
    <source>
        <dbReference type="Proteomes" id="UP001291912"/>
    </source>
</evidence>
<evidence type="ECO:0008006" key="4">
    <source>
        <dbReference type="Google" id="ProtNLM"/>
    </source>
</evidence>